<reference evidence="2 3" key="2">
    <citation type="journal article" date="2018" name="Plant J.">
        <title>The Physcomitrella patens chromosome-scale assembly reveals moss genome structure and evolution.</title>
        <authorList>
            <person name="Lang D."/>
            <person name="Ullrich K.K."/>
            <person name="Murat F."/>
            <person name="Fuchs J."/>
            <person name="Jenkins J."/>
            <person name="Haas F.B."/>
            <person name="Piednoel M."/>
            <person name="Gundlach H."/>
            <person name="Van Bel M."/>
            <person name="Meyberg R."/>
            <person name="Vives C."/>
            <person name="Morata J."/>
            <person name="Symeonidi A."/>
            <person name="Hiss M."/>
            <person name="Muchero W."/>
            <person name="Kamisugi Y."/>
            <person name="Saleh O."/>
            <person name="Blanc G."/>
            <person name="Decker E.L."/>
            <person name="van Gessel N."/>
            <person name="Grimwood J."/>
            <person name="Hayes R.D."/>
            <person name="Graham S.W."/>
            <person name="Gunter L.E."/>
            <person name="McDaniel S.F."/>
            <person name="Hoernstein S.N.W."/>
            <person name="Larsson A."/>
            <person name="Li F.W."/>
            <person name="Perroud P.F."/>
            <person name="Phillips J."/>
            <person name="Ranjan P."/>
            <person name="Rokshar D.S."/>
            <person name="Rothfels C.J."/>
            <person name="Schneider L."/>
            <person name="Shu S."/>
            <person name="Stevenson D.W."/>
            <person name="Thummler F."/>
            <person name="Tillich M."/>
            <person name="Villarreal Aguilar J.C."/>
            <person name="Widiez T."/>
            <person name="Wong G.K."/>
            <person name="Wymore A."/>
            <person name="Zhang Y."/>
            <person name="Zimmer A.D."/>
            <person name="Quatrano R.S."/>
            <person name="Mayer K.F.X."/>
            <person name="Goodstein D."/>
            <person name="Casacuberta J.M."/>
            <person name="Vandepoele K."/>
            <person name="Reski R."/>
            <person name="Cuming A.C."/>
            <person name="Tuskan G.A."/>
            <person name="Maumus F."/>
            <person name="Salse J."/>
            <person name="Schmutz J."/>
            <person name="Rensing S.A."/>
        </authorList>
    </citation>
    <scope>NUCLEOTIDE SEQUENCE [LARGE SCALE GENOMIC DNA]</scope>
    <source>
        <strain evidence="2 3">cv. Gransden 2004</strain>
    </source>
</reference>
<name>A0A7I4C8Z1_PHYPA</name>
<reference evidence="2 3" key="1">
    <citation type="journal article" date="2008" name="Science">
        <title>The Physcomitrella genome reveals evolutionary insights into the conquest of land by plants.</title>
        <authorList>
            <person name="Rensing S."/>
            <person name="Lang D."/>
            <person name="Zimmer A."/>
            <person name="Terry A."/>
            <person name="Salamov A."/>
            <person name="Shapiro H."/>
            <person name="Nishiyama T."/>
            <person name="Perroud P.-F."/>
            <person name="Lindquist E."/>
            <person name="Kamisugi Y."/>
            <person name="Tanahashi T."/>
            <person name="Sakakibara K."/>
            <person name="Fujita T."/>
            <person name="Oishi K."/>
            <person name="Shin-I T."/>
            <person name="Kuroki Y."/>
            <person name="Toyoda A."/>
            <person name="Suzuki Y."/>
            <person name="Hashimoto A."/>
            <person name="Yamaguchi K."/>
            <person name="Sugano A."/>
            <person name="Kohara Y."/>
            <person name="Fujiyama A."/>
            <person name="Anterola A."/>
            <person name="Aoki S."/>
            <person name="Ashton N."/>
            <person name="Barbazuk W.B."/>
            <person name="Barker E."/>
            <person name="Bennetzen J."/>
            <person name="Bezanilla M."/>
            <person name="Blankenship R."/>
            <person name="Cho S.H."/>
            <person name="Dutcher S."/>
            <person name="Estelle M."/>
            <person name="Fawcett J.A."/>
            <person name="Gundlach H."/>
            <person name="Hanada K."/>
            <person name="Heyl A."/>
            <person name="Hicks K.A."/>
            <person name="Hugh J."/>
            <person name="Lohr M."/>
            <person name="Mayer K."/>
            <person name="Melkozernov A."/>
            <person name="Murata T."/>
            <person name="Nelson D."/>
            <person name="Pils B."/>
            <person name="Prigge M."/>
            <person name="Reiss B."/>
            <person name="Renner T."/>
            <person name="Rombauts S."/>
            <person name="Rushton P."/>
            <person name="Sanderfoot A."/>
            <person name="Schween G."/>
            <person name="Shiu S.-H."/>
            <person name="Stueber K."/>
            <person name="Theodoulou F.L."/>
            <person name="Tu H."/>
            <person name="Van de Peer Y."/>
            <person name="Verrier P.J."/>
            <person name="Waters E."/>
            <person name="Wood A."/>
            <person name="Yang L."/>
            <person name="Cove D."/>
            <person name="Cuming A."/>
            <person name="Hasebe M."/>
            <person name="Lucas S."/>
            <person name="Mishler D.B."/>
            <person name="Reski R."/>
            <person name="Grigoriev I."/>
            <person name="Quatrano R.S."/>
            <person name="Boore J.L."/>
        </authorList>
    </citation>
    <scope>NUCLEOTIDE SEQUENCE [LARGE SCALE GENOMIC DNA]</scope>
    <source>
        <strain evidence="2 3">cv. Gransden 2004</strain>
    </source>
</reference>
<dbReference type="EMBL" id="ABEU02000022">
    <property type="status" value="NOT_ANNOTATED_CDS"/>
    <property type="molecule type" value="Genomic_DNA"/>
</dbReference>
<reference evidence="2" key="3">
    <citation type="submission" date="2020-12" db="UniProtKB">
        <authorList>
            <consortium name="EnsemblPlants"/>
        </authorList>
    </citation>
    <scope>IDENTIFICATION</scope>
</reference>
<sequence>MASDDDDVFISRRTSRSPSRSVPHSKVSHRRHSPSLSREKDRNRKSRSTSPAHKRRRS</sequence>
<feature type="compositionally biased region" description="Low complexity" evidence="1">
    <location>
        <begin position="16"/>
        <end position="25"/>
    </location>
</feature>
<organism evidence="2 3">
    <name type="scientific">Physcomitrium patens</name>
    <name type="common">Spreading-leaved earth moss</name>
    <name type="synonym">Physcomitrella patens</name>
    <dbReference type="NCBI Taxonomy" id="3218"/>
    <lineage>
        <taxon>Eukaryota</taxon>
        <taxon>Viridiplantae</taxon>
        <taxon>Streptophyta</taxon>
        <taxon>Embryophyta</taxon>
        <taxon>Bryophyta</taxon>
        <taxon>Bryophytina</taxon>
        <taxon>Bryopsida</taxon>
        <taxon>Funariidae</taxon>
        <taxon>Funariales</taxon>
        <taxon>Funariaceae</taxon>
        <taxon>Physcomitrium</taxon>
    </lineage>
</organism>
<protein>
    <submittedName>
        <fullName evidence="2">Uncharacterized protein</fullName>
    </submittedName>
</protein>
<feature type="region of interest" description="Disordered" evidence="1">
    <location>
        <begin position="1"/>
        <end position="58"/>
    </location>
</feature>
<evidence type="ECO:0000313" key="3">
    <source>
        <dbReference type="Proteomes" id="UP000006727"/>
    </source>
</evidence>
<dbReference type="Gramene" id="Pp3c22_14720V3.3">
    <property type="protein sequence ID" value="Pp3c22_14720V3.3"/>
    <property type="gene ID" value="Pp3c22_14720"/>
</dbReference>
<keyword evidence="3" id="KW-1185">Reference proteome</keyword>
<accession>A0A7I4C8Z1</accession>
<evidence type="ECO:0000256" key="1">
    <source>
        <dbReference type="SAM" id="MobiDB-lite"/>
    </source>
</evidence>
<feature type="compositionally biased region" description="Basic residues" evidence="1">
    <location>
        <begin position="43"/>
        <end position="58"/>
    </location>
</feature>
<dbReference type="EnsemblPlants" id="Pp3c22_14720V3.3">
    <property type="protein sequence ID" value="Pp3c22_14720V3.3"/>
    <property type="gene ID" value="Pp3c22_14720"/>
</dbReference>
<evidence type="ECO:0000313" key="2">
    <source>
        <dbReference type="EnsemblPlants" id="Pp3c22_14720V3.3"/>
    </source>
</evidence>
<dbReference type="AlphaFoldDB" id="A0A7I4C8Z1"/>
<dbReference type="Proteomes" id="UP000006727">
    <property type="component" value="Chromosome 22"/>
</dbReference>
<proteinExistence type="predicted"/>